<sequence length="199" mass="23789">MNAKNSYQNLDYENLPNIKKFTACDITQKFNPTGIKEPMIDFVFPEIPFPPKNFYEELGEEKIRELVFYHHNLMRKSAIGHLFTHEEDKFKIVLERTADFFLEALGGGEKYSSKYGHPHLRARHFPFTIDEKARDIWLMFFKKALKDLDVPKKYIKAFWEWLEPMSLRMVNRRTTMEMPKRYPFETIAHEFGLGENNEK</sequence>
<evidence type="ECO:0000256" key="5">
    <source>
        <dbReference type="ARBA" id="ARBA00034496"/>
    </source>
</evidence>
<dbReference type="GO" id="GO:0020037">
    <property type="term" value="F:heme binding"/>
    <property type="evidence" value="ECO:0007669"/>
    <property type="project" value="InterPro"/>
</dbReference>
<dbReference type="PANTHER" id="PTHR47366:SF1">
    <property type="entry name" value="TWO-ON-TWO HEMOGLOBIN-3"/>
    <property type="match status" value="1"/>
</dbReference>
<reference evidence="6 7" key="1">
    <citation type="submission" date="2017-10" db="EMBL/GenBank/DDBJ databases">
        <title>Genomics of the genus Arcobacter.</title>
        <authorList>
            <person name="Perez-Cataluna A."/>
            <person name="Figueras M.J."/>
        </authorList>
    </citation>
    <scope>NUCLEOTIDE SEQUENCE [LARGE SCALE GENOMIC DNA]</scope>
    <source>
        <strain evidence="6 7">CECT 8993</strain>
    </source>
</reference>
<dbReference type="GO" id="GO:0046872">
    <property type="term" value="F:metal ion binding"/>
    <property type="evidence" value="ECO:0007669"/>
    <property type="project" value="UniProtKB-KW"/>
</dbReference>
<organism evidence="6 7">
    <name type="scientific">Halarcobacter ebronensis</name>
    <dbReference type="NCBI Taxonomy" id="1462615"/>
    <lineage>
        <taxon>Bacteria</taxon>
        <taxon>Pseudomonadati</taxon>
        <taxon>Campylobacterota</taxon>
        <taxon>Epsilonproteobacteria</taxon>
        <taxon>Campylobacterales</taxon>
        <taxon>Arcobacteraceae</taxon>
        <taxon>Halarcobacter</taxon>
    </lineage>
</organism>
<accession>A0A4Q0YGJ0</accession>
<evidence type="ECO:0000256" key="4">
    <source>
        <dbReference type="ARBA" id="ARBA00023004"/>
    </source>
</evidence>
<dbReference type="InterPro" id="IPR044203">
    <property type="entry name" value="GlbO/GLB3-like"/>
</dbReference>
<keyword evidence="2" id="KW-0349">Heme</keyword>
<dbReference type="Proteomes" id="UP000290172">
    <property type="component" value="Unassembled WGS sequence"/>
</dbReference>
<dbReference type="GO" id="GO:0005344">
    <property type="term" value="F:oxygen carrier activity"/>
    <property type="evidence" value="ECO:0007669"/>
    <property type="project" value="InterPro"/>
</dbReference>
<dbReference type="PANTHER" id="PTHR47366">
    <property type="entry name" value="TWO-ON-TWO HEMOGLOBIN-3"/>
    <property type="match status" value="1"/>
</dbReference>
<evidence type="ECO:0000256" key="2">
    <source>
        <dbReference type="ARBA" id="ARBA00022617"/>
    </source>
</evidence>
<keyword evidence="4" id="KW-0408">Iron</keyword>
<dbReference type="AlphaFoldDB" id="A0A4Q0YGJ0"/>
<dbReference type="SUPFAM" id="SSF46458">
    <property type="entry name" value="Globin-like"/>
    <property type="match status" value="1"/>
</dbReference>
<dbReference type="RefSeq" id="WP_128978988.1">
    <property type="nucleotide sequence ID" value="NZ_PDKJ01000002.1"/>
</dbReference>
<dbReference type="Pfam" id="PF01152">
    <property type="entry name" value="Bac_globin"/>
    <property type="match status" value="1"/>
</dbReference>
<evidence type="ECO:0000256" key="1">
    <source>
        <dbReference type="ARBA" id="ARBA00022448"/>
    </source>
</evidence>
<proteinExistence type="inferred from homology"/>
<comment type="caution">
    <text evidence="6">The sequence shown here is derived from an EMBL/GenBank/DDBJ whole genome shotgun (WGS) entry which is preliminary data.</text>
</comment>
<evidence type="ECO:0000313" key="7">
    <source>
        <dbReference type="Proteomes" id="UP000290172"/>
    </source>
</evidence>
<name>A0A4Q0YGJ0_9BACT</name>
<dbReference type="InterPro" id="IPR012292">
    <property type="entry name" value="Globin/Proto"/>
</dbReference>
<dbReference type="Gene3D" id="1.10.490.10">
    <property type="entry name" value="Globins"/>
    <property type="match status" value="1"/>
</dbReference>
<comment type="similarity">
    <text evidence="5">Belongs to the truncated hemoglobin family. Group II subfamily.</text>
</comment>
<dbReference type="InterPro" id="IPR009050">
    <property type="entry name" value="Globin-like_sf"/>
</dbReference>
<dbReference type="InterPro" id="IPR001486">
    <property type="entry name" value="Hemoglobin_trunc"/>
</dbReference>
<dbReference type="EMBL" id="PDKJ01000002">
    <property type="protein sequence ID" value="RXJ69722.1"/>
    <property type="molecule type" value="Genomic_DNA"/>
</dbReference>
<dbReference type="GO" id="GO:0019825">
    <property type="term" value="F:oxygen binding"/>
    <property type="evidence" value="ECO:0007669"/>
    <property type="project" value="InterPro"/>
</dbReference>
<keyword evidence="3" id="KW-0479">Metal-binding</keyword>
<evidence type="ECO:0000313" key="6">
    <source>
        <dbReference type="EMBL" id="RXJ69722.1"/>
    </source>
</evidence>
<keyword evidence="1" id="KW-0813">Transport</keyword>
<protein>
    <submittedName>
        <fullName evidence="6">Globin</fullName>
    </submittedName>
</protein>
<evidence type="ECO:0000256" key="3">
    <source>
        <dbReference type="ARBA" id="ARBA00022723"/>
    </source>
</evidence>
<gene>
    <name evidence="6" type="ORF">CRV08_03180</name>
</gene>